<gene>
    <name evidence="4" type="ORF">EDD77_1069</name>
</gene>
<dbReference type="RefSeq" id="WP_058966801.1">
    <property type="nucleotide sequence ID" value="NZ_CABKVM010000019.1"/>
</dbReference>
<keyword evidence="2" id="KW-0732">Signal</keyword>
<dbReference type="Gene3D" id="1.10.1330.10">
    <property type="entry name" value="Dockerin domain"/>
    <property type="match status" value="1"/>
</dbReference>
<reference evidence="4 5" key="1">
    <citation type="submission" date="2019-03" db="EMBL/GenBank/DDBJ databases">
        <title>Genomic Encyclopedia of Type Strains, Phase IV (KMG-IV): sequencing the most valuable type-strain genomes for metagenomic binning, comparative biology and taxonomic classification.</title>
        <authorList>
            <person name="Goeker M."/>
        </authorList>
    </citation>
    <scope>NUCLEOTIDE SEQUENCE [LARGE SCALE GENOMIC DNA]</scope>
    <source>
        <strain evidence="4 5">DSM 100451</strain>
    </source>
</reference>
<evidence type="ECO:0000256" key="2">
    <source>
        <dbReference type="SAM" id="SignalP"/>
    </source>
</evidence>
<feature type="domain" description="Dockerin" evidence="3">
    <location>
        <begin position="2391"/>
        <end position="2460"/>
    </location>
</feature>
<dbReference type="CDD" id="cd14256">
    <property type="entry name" value="Dockerin_I"/>
    <property type="match status" value="1"/>
</dbReference>
<dbReference type="Proteomes" id="UP000295184">
    <property type="component" value="Unassembled WGS sequence"/>
</dbReference>
<proteinExistence type="predicted"/>
<dbReference type="STRING" id="1650663.GCA_001486665_03286"/>
<dbReference type="PROSITE" id="PS00018">
    <property type="entry name" value="EF_HAND_1"/>
    <property type="match status" value="1"/>
</dbReference>
<dbReference type="GO" id="GO:0000272">
    <property type="term" value="P:polysaccharide catabolic process"/>
    <property type="evidence" value="ECO:0007669"/>
    <property type="project" value="InterPro"/>
</dbReference>
<dbReference type="InterPro" id="IPR036439">
    <property type="entry name" value="Dockerin_dom_sf"/>
</dbReference>
<dbReference type="GeneID" id="97379651"/>
<accession>A0A4R1R197</accession>
<dbReference type="GO" id="GO:0004553">
    <property type="term" value="F:hydrolase activity, hydrolyzing O-glycosyl compounds"/>
    <property type="evidence" value="ECO:0007669"/>
    <property type="project" value="InterPro"/>
</dbReference>
<name>A0A4R1R197_9FIRM</name>
<feature type="compositionally biased region" description="Low complexity" evidence="1">
    <location>
        <begin position="53"/>
        <end position="151"/>
    </location>
</feature>
<comment type="caution">
    <text evidence="4">The sequence shown here is derived from an EMBL/GenBank/DDBJ whole genome shotgun (WGS) entry which is preliminary data.</text>
</comment>
<dbReference type="InterPro" id="IPR002105">
    <property type="entry name" value="Dockerin_1_rpt"/>
</dbReference>
<evidence type="ECO:0000313" key="4">
    <source>
        <dbReference type="EMBL" id="TCL59096.1"/>
    </source>
</evidence>
<dbReference type="EMBL" id="SLUM01000006">
    <property type="protein sequence ID" value="TCL59096.1"/>
    <property type="molecule type" value="Genomic_DNA"/>
</dbReference>
<evidence type="ECO:0000259" key="3">
    <source>
        <dbReference type="PROSITE" id="PS51766"/>
    </source>
</evidence>
<feature type="signal peptide" evidence="2">
    <location>
        <begin position="1"/>
        <end position="24"/>
    </location>
</feature>
<feature type="region of interest" description="Disordered" evidence="1">
    <location>
        <begin position="2112"/>
        <end position="2132"/>
    </location>
</feature>
<sequence>MKHVLSLVLAFAMLTNVFAPMIYAAESVPQNSAGIVQLTEDELAAVSGEAEEPAVTVEPTVEPEEPVATAEPTAEPEEPAATAEPTAEPEESVATAEPTVEPEEPAATAEPTAEPEEAVATAEPTAEPEEPAATAEPTAEPEEPVATAEPTSEPVEAETAPNAAVVLDDSELDPETTAIFYEASEPGWYYGKVPVAKNPGGSKLAENFEFIQADGFHVILTKTNVVVIDGEYWLFVHANNAFEPAEITYRDVWATAEEGMDQTVSVPAAVCIGQPDELPPVMQTSNGFVSSTIKTNISKLTKYDTDYSGTISLDTAGASLLYVSGEGGVQVTQQPNENGEFTFRFPSGIQYVLPNESTPARLWFYAADADGNIYTRPWELNLQPGEQVNVNSETTLYWRGLLSEEGSAITPTLNDMGQSITGWSNMGTVIPDQITAKLMNNNGESLVEPVTATYDAQQDKVIVKSTEMPQTNVDQWYLEVLVPCEEGYTLRLGTYPQKEQLYTEIHWDALSLGLKQGSTLTGKVFQQNEENYQFDIPFTPGEGYRASLQCYGLSMDAEETVDDYLAASFDGNTGKVTVTVLKDLKLYSTNSTFNLTVEGDFAYTYAMSGSIGAPTAYWEGGSPEWNQLLSSEGVQVNVYCYNSPSNVDGWSNMGTITGEPIVTLTQSNGGESTDYSDLLTAYYDEAADRVVLKLAQLPEDMSGYWNLAITMPYEGYEIRVQSQIQQSYRTVRIVPDSGLLSLGTTAGSKMAGTIEVYDESGKYFPMQSELAWNVTISGSGITLASGEQISDYVNVTLEPSTGKLTAEVLKDLECSQNASIKVNAESATERFSTSFSVGIPELDLEFRQNGGHAYSLELREGEEYELEVGTTSLGNYQGLDSLGLKYEAVIYRGNKADGNYPSEEFIDAADYITLTQTNGKIRISIDKMPPLYDYENEQEYKYLLGIRSVNNDFTVSEYSGVHFETGWNPVQLILLKDGSTLVDTLPIKQGEYTYALKAEQNGNSVDLSEVGINWKVTTNTFYLDGKMVAAADYEIRLDLEKMTMTYTLKRDLEGVSGNVQLQGYLGDTTYFSSSWSAGLQNLNLSFYDLNGGESVGGYSYDFNEEKTQFRIIAKNSRGVLVPDSKLSDANYTIVAVEDNLEVPLQESQYFNASIQNHMLRVEVKKAPPKNYGYGIKVLYQDDVYKAEDQITYRTDSSSKYYNLRLIDLSTGENTYNIPIGTPGLQKSYRVLDNQTQQKLSDVIGPDLLGLEIEASNGMDVSPYVECQYDVKTSTLTLIWKDSNLPIRTENGGELRYSLTEVMTPETQGSVSIYAELFRAYLSLNIPQRMALGTKRVCVSREYQIDPDVLYKVTTESGMSVEKEPISVEVTEEGALQLTVAPDAKTGAYKLNIIGTVDGGKYQFNHTSTIEIAETGSEVPGFAYRLETTDAAIYGDDNQYEDGDRVYIPLQSKEAKTTITPVDNSEVADLQISGLTLGTAEKTASGIVVSWNGVKGTDNIVLTASMKDGSQIQTHITIECNIDGELLMYDSPSFVRMGSSVWIVGKQYRVYPLVDGMTLKDRGYTLKYAEILDETYYRVEEVYADGSIVIVPVKTRNSDQGAYAMMEMVYLDENGIERSTSISLSYGTIVTQGNRINFESEDGSVVTEVRMAPGDSTTLQLSDTDIKTVEYGANVTDSLSWTADPNNPGVVTLTMNHSTAYNDVYFYATVTRADGTQTSAYTVVNYQSQYNPGKLPDDSRICFGSKGEDGAYDSWTGSTYQKREGVYTGKLYVFYKDSGENVSETNELVESMKITSGSDSVTILRQGLENGMTFFEYQVDLSQYVEAKIFATATLTNGATCEAVYTINVIEAPAGNQVTVKNAQELNQVLNSATLLPGTMIRLETGDYEGDFVCEVPCTISGNSNQVNLVGTMKCLASPVTVSQIHFVGSGQEIGLYAAHNIGLCSFSGYQTAVAMDPRQNSSYSSYSIMSDTFENNGTAIRFLNKEWYTTLNGCRFINNDVAVEFDSGCVIDGEYSLAYDCVTSRGRMNRNVFYLDEGQYMIVNNASNGATANFTYNYVKYTDAEGTVTEQPTAAMVKGPVLYSPYYVSENFDGVETDESLEDVVDENGNSSLTLVGAQGSSDPNTADSSLQLSGSKFEELRDSDAVKSMEVTVKSTSGETDIIWTFDDNELREDYDGSSVNLGVAFTFTDFEYDMVNNIVKKSTESTEKDPVTGEYISETMESIAYQAMCFSHSGPLPGTATVKVRMNESLMEYYLTHGNSLEGFKVYYLNTETGKLEKMDKTLEVTVEDGVYFYQLDIDHCSSYILTDEELKEDISGFLKIMLGDDAYQLVDNMLSRLPEKATIAEVLSHLTGGTLTVLNQSGERVGENATIATGYTIGLGDGKVGQITAVVHGDVDGNGLINMADLVAIRRGVIGMKTLEGAYLEAATPASKNDSAPQLSDMVRLRRYILGLTTSVF</sequence>
<evidence type="ECO:0000313" key="5">
    <source>
        <dbReference type="Proteomes" id="UP000295184"/>
    </source>
</evidence>
<dbReference type="InterPro" id="IPR016134">
    <property type="entry name" value="Dockerin_dom"/>
</dbReference>
<feature type="region of interest" description="Disordered" evidence="1">
    <location>
        <begin position="47"/>
        <end position="171"/>
    </location>
</feature>
<dbReference type="PROSITE" id="PS51766">
    <property type="entry name" value="DOCKERIN"/>
    <property type="match status" value="1"/>
</dbReference>
<protein>
    <recommendedName>
        <fullName evidence="3">Dockerin domain-containing protein</fullName>
    </recommendedName>
</protein>
<evidence type="ECO:0000256" key="1">
    <source>
        <dbReference type="SAM" id="MobiDB-lite"/>
    </source>
</evidence>
<dbReference type="InterPro" id="IPR018247">
    <property type="entry name" value="EF_Hand_1_Ca_BS"/>
</dbReference>
<dbReference type="PROSITE" id="PS00448">
    <property type="entry name" value="CLOS_CELLULOSOME_RPT"/>
    <property type="match status" value="1"/>
</dbReference>
<dbReference type="SUPFAM" id="SSF63446">
    <property type="entry name" value="Type I dockerin domain"/>
    <property type="match status" value="1"/>
</dbReference>
<organism evidence="4 5">
    <name type="scientific">Allofournierella massiliensis</name>
    <dbReference type="NCBI Taxonomy" id="1650663"/>
    <lineage>
        <taxon>Bacteria</taxon>
        <taxon>Bacillati</taxon>
        <taxon>Bacillota</taxon>
        <taxon>Clostridia</taxon>
        <taxon>Eubacteriales</taxon>
        <taxon>Oscillospiraceae</taxon>
        <taxon>Allofournierella</taxon>
    </lineage>
</organism>
<feature type="chain" id="PRO_5020245383" description="Dockerin domain-containing protein" evidence="2">
    <location>
        <begin position="25"/>
        <end position="2460"/>
    </location>
</feature>
<dbReference type="OrthoDB" id="1815689at2"/>